<dbReference type="InterPro" id="IPR003445">
    <property type="entry name" value="Cat_transpt"/>
</dbReference>
<feature type="transmembrane region" description="Helical" evidence="8">
    <location>
        <begin position="162"/>
        <end position="181"/>
    </location>
</feature>
<dbReference type="GO" id="GO:0030001">
    <property type="term" value="P:metal ion transport"/>
    <property type="evidence" value="ECO:0007669"/>
    <property type="project" value="UniProtKB-ARBA"/>
</dbReference>
<feature type="transmembrane region" description="Helical" evidence="8">
    <location>
        <begin position="290"/>
        <end position="309"/>
    </location>
</feature>
<keyword evidence="5 8" id="KW-1133">Transmembrane helix</keyword>
<evidence type="ECO:0000256" key="7">
    <source>
        <dbReference type="ARBA" id="ARBA00023136"/>
    </source>
</evidence>
<evidence type="ECO:0000256" key="4">
    <source>
        <dbReference type="ARBA" id="ARBA00022692"/>
    </source>
</evidence>
<sequence length="339" mass="36754">MPNLQELIGQFTTFRSLLIGFTLIILIGSILLTLPIATAKRISQPFIDALFVATSAISTTGLSVVDIGSFYSLFGQIVILILVQIGGLGYMFFIALIAYYILGWKLPLRYGMMLQESLAGVPLGKAKELVKAVFLFTFLFEFIGAVILSLYWMREFSVSRSIYLGIFHSVSAFCTAGFGLFSDSFISYQGNLLVNLIISILCVAGGIGFFVLYDIHNLFVKTITHIQPRRLSIHSKLALVLSISLILIGAGVIFISERGLSSLPLGHRVLISAFQSISASTTTGFNTIDIGAMTNTSLFIMIVLMFIGASPGGTGGDKNNHLWSNVTIFLGIIEGKTGC</sequence>
<evidence type="ECO:0000256" key="5">
    <source>
        <dbReference type="ARBA" id="ARBA00022989"/>
    </source>
</evidence>
<evidence type="ECO:0000256" key="1">
    <source>
        <dbReference type="ARBA" id="ARBA00004651"/>
    </source>
</evidence>
<evidence type="ECO:0000313" key="9">
    <source>
        <dbReference type="EMBL" id="HHR48872.1"/>
    </source>
</evidence>
<reference evidence="9" key="1">
    <citation type="journal article" date="2020" name="mSystems">
        <title>Genome- and Community-Level Interaction Insights into Carbon Utilization and Element Cycling Functions of Hydrothermarchaeota in Hydrothermal Sediment.</title>
        <authorList>
            <person name="Zhou Z."/>
            <person name="Liu Y."/>
            <person name="Xu W."/>
            <person name="Pan J."/>
            <person name="Luo Z.H."/>
            <person name="Li M."/>
        </authorList>
    </citation>
    <scope>NUCLEOTIDE SEQUENCE [LARGE SCALE GENOMIC DNA]</scope>
    <source>
        <strain evidence="9">SpSt-791</strain>
    </source>
</reference>
<feature type="transmembrane region" description="Helical" evidence="8">
    <location>
        <begin position="12"/>
        <end position="34"/>
    </location>
</feature>
<dbReference type="AlphaFoldDB" id="A0A7V5Y087"/>
<evidence type="ECO:0000256" key="2">
    <source>
        <dbReference type="ARBA" id="ARBA00022448"/>
    </source>
</evidence>
<dbReference type="GO" id="GO:0008324">
    <property type="term" value="F:monoatomic cation transmembrane transporter activity"/>
    <property type="evidence" value="ECO:0007669"/>
    <property type="project" value="InterPro"/>
</dbReference>
<accession>A0A7V5Y087</accession>
<feature type="transmembrane region" description="Helical" evidence="8">
    <location>
        <begin position="237"/>
        <end position="255"/>
    </location>
</feature>
<feature type="transmembrane region" description="Helical" evidence="8">
    <location>
        <begin position="132"/>
        <end position="153"/>
    </location>
</feature>
<keyword evidence="3" id="KW-1003">Cell membrane</keyword>
<evidence type="ECO:0000256" key="8">
    <source>
        <dbReference type="SAM" id="Phobius"/>
    </source>
</evidence>
<keyword evidence="2" id="KW-0813">Transport</keyword>
<feature type="transmembrane region" description="Helical" evidence="8">
    <location>
        <begin position="77"/>
        <end position="102"/>
    </location>
</feature>
<evidence type="ECO:0000256" key="6">
    <source>
        <dbReference type="ARBA" id="ARBA00023065"/>
    </source>
</evidence>
<keyword evidence="6" id="KW-0406">Ion transport</keyword>
<dbReference type="PANTHER" id="PTHR32024">
    <property type="entry name" value="TRK SYSTEM POTASSIUM UPTAKE PROTEIN TRKG-RELATED"/>
    <property type="match status" value="1"/>
</dbReference>
<comment type="caution">
    <text evidence="9">The sequence shown here is derived from an EMBL/GenBank/DDBJ whole genome shotgun (WGS) entry which is preliminary data.</text>
</comment>
<evidence type="ECO:0000256" key="3">
    <source>
        <dbReference type="ARBA" id="ARBA00022475"/>
    </source>
</evidence>
<dbReference type="Pfam" id="PF02386">
    <property type="entry name" value="TrkH"/>
    <property type="match status" value="1"/>
</dbReference>
<organism evidence="9">
    <name type="scientific">candidate division WOR-3 bacterium</name>
    <dbReference type="NCBI Taxonomy" id="2052148"/>
    <lineage>
        <taxon>Bacteria</taxon>
        <taxon>Bacteria division WOR-3</taxon>
    </lineage>
</organism>
<proteinExistence type="predicted"/>
<keyword evidence="4 8" id="KW-0812">Transmembrane</keyword>
<feature type="transmembrane region" description="Helical" evidence="8">
    <location>
        <begin position="46"/>
        <end position="65"/>
    </location>
</feature>
<dbReference type="GO" id="GO:0005886">
    <property type="term" value="C:plasma membrane"/>
    <property type="evidence" value="ECO:0007669"/>
    <property type="project" value="UniProtKB-SubCell"/>
</dbReference>
<feature type="transmembrane region" description="Helical" evidence="8">
    <location>
        <begin position="193"/>
        <end position="216"/>
    </location>
</feature>
<protein>
    <recommendedName>
        <fullName evidence="10">Potassium transporter</fullName>
    </recommendedName>
</protein>
<keyword evidence="7 8" id="KW-0472">Membrane</keyword>
<comment type="subcellular location">
    <subcellularLocation>
        <location evidence="1">Cell membrane</location>
        <topology evidence="1">Multi-pass membrane protein</topology>
    </subcellularLocation>
</comment>
<evidence type="ECO:0008006" key="10">
    <source>
        <dbReference type="Google" id="ProtNLM"/>
    </source>
</evidence>
<name>A0A7V5Y087_UNCW3</name>
<dbReference type="PANTHER" id="PTHR32024:SF1">
    <property type="entry name" value="KTR SYSTEM POTASSIUM UPTAKE PROTEIN B"/>
    <property type="match status" value="1"/>
</dbReference>
<gene>
    <name evidence="9" type="ORF">ENV79_04420</name>
</gene>
<dbReference type="EMBL" id="DTHS01000027">
    <property type="protein sequence ID" value="HHR48872.1"/>
    <property type="molecule type" value="Genomic_DNA"/>
</dbReference>